<protein>
    <submittedName>
        <fullName evidence="1">Uncharacterized protein</fullName>
    </submittedName>
</protein>
<dbReference type="AlphaFoldDB" id="A0A7X6DI15"/>
<dbReference type="Proteomes" id="UP000521868">
    <property type="component" value="Unassembled WGS sequence"/>
</dbReference>
<keyword evidence="2" id="KW-1185">Reference proteome</keyword>
<proteinExistence type="predicted"/>
<accession>A0A7X6DI15</accession>
<name>A0A7X6DI15_9BURK</name>
<evidence type="ECO:0000313" key="2">
    <source>
        <dbReference type="Proteomes" id="UP000521868"/>
    </source>
</evidence>
<sequence>MQELRRFGTCKAGTRVLQGAHHVHPINANVLALVTVAAPAFAQSVFVGGAQGWVDHPVQSRVISEYLAFRKNQVALDGGQYVGGEAGYGFPQHTYAYQNGEWVCTDTIAHNPAPASIKTTAERVAFKVRYPA</sequence>
<reference evidence="1 2" key="1">
    <citation type="journal article" date="2020" name="Nature">
        <title>Bacterial chemolithoautotrophy via manganese oxidation.</title>
        <authorList>
            <person name="Yu H."/>
            <person name="Leadbetter J.R."/>
        </authorList>
    </citation>
    <scope>NUCLEOTIDE SEQUENCE [LARGE SCALE GENOMIC DNA]</scope>
    <source>
        <strain evidence="1 2">RBP-1</strain>
    </source>
</reference>
<organism evidence="1 2">
    <name type="scientific">Ramlibacter lithotrophicus</name>
    <dbReference type="NCBI Taxonomy" id="2606681"/>
    <lineage>
        <taxon>Bacteria</taxon>
        <taxon>Pseudomonadati</taxon>
        <taxon>Pseudomonadota</taxon>
        <taxon>Betaproteobacteria</taxon>
        <taxon>Burkholderiales</taxon>
        <taxon>Comamonadaceae</taxon>
        <taxon>Ramlibacter</taxon>
    </lineage>
</organism>
<comment type="caution">
    <text evidence="1">The sequence shown here is derived from an EMBL/GenBank/DDBJ whole genome shotgun (WGS) entry which is preliminary data.</text>
</comment>
<dbReference type="EMBL" id="VTOX01000006">
    <property type="protein sequence ID" value="NKE67557.1"/>
    <property type="molecule type" value="Genomic_DNA"/>
</dbReference>
<evidence type="ECO:0000313" key="1">
    <source>
        <dbReference type="EMBL" id="NKE67557.1"/>
    </source>
</evidence>
<dbReference type="RefSeq" id="WP_168108674.1">
    <property type="nucleotide sequence ID" value="NZ_VTOX01000006.1"/>
</dbReference>
<gene>
    <name evidence="1" type="ORF">RAMLITH_17175</name>
</gene>